<dbReference type="AlphaFoldDB" id="A0A937CY50"/>
<evidence type="ECO:0000313" key="2">
    <source>
        <dbReference type="Proteomes" id="UP000605848"/>
    </source>
</evidence>
<reference evidence="1" key="1">
    <citation type="submission" date="2021-01" db="EMBL/GenBank/DDBJ databases">
        <title>Microvirga sp.</title>
        <authorList>
            <person name="Kim M.K."/>
        </authorList>
    </citation>
    <scope>NUCLEOTIDE SEQUENCE</scope>
    <source>
        <strain evidence="1">5420S-16</strain>
    </source>
</reference>
<dbReference type="RefSeq" id="WP_202060343.1">
    <property type="nucleotide sequence ID" value="NZ_JAEQMY010000017.1"/>
</dbReference>
<evidence type="ECO:0000313" key="1">
    <source>
        <dbReference type="EMBL" id="MBL0405044.1"/>
    </source>
</evidence>
<comment type="caution">
    <text evidence="1">The sequence shown here is derived from an EMBL/GenBank/DDBJ whole genome shotgun (WGS) entry which is preliminary data.</text>
</comment>
<keyword evidence="2" id="KW-1185">Reference proteome</keyword>
<accession>A0A937CY50</accession>
<dbReference type="EMBL" id="JAEQMY010000017">
    <property type="protein sequence ID" value="MBL0405044.1"/>
    <property type="molecule type" value="Genomic_DNA"/>
</dbReference>
<name>A0A937CY50_9HYPH</name>
<sequence length="301" mass="32829">MQTETVFDPSERIITIKYSPERYDAFPPAANAWMDGRITDLNRDREAAAHALLLLAFVSGRFCPSRGCGADVAGSLRDLFSPRNVLLEGVDLSPARIPSGIRTAILGDGSYRMAATVRVTRPDVVFKLSESAQTTLAGPRNMTISSNFGLFSPGKGQLNALIPTIAAALLFSEDAGLGRLVLPVNDLDQGEVELIKRLTALLAAVNIAVDAPLLGKELHTLSDLLLDPASLELFFAEGHEYSNTPDDLPDFWFVRLLWARRTGSSEDLDEAAARLRSFSEAGHFFSPREQDMIRSGARTHM</sequence>
<dbReference type="Proteomes" id="UP000605848">
    <property type="component" value="Unassembled WGS sequence"/>
</dbReference>
<proteinExistence type="predicted"/>
<organism evidence="1 2">
    <name type="scientific">Microvirga aerilata</name>
    <dbReference type="NCBI Taxonomy" id="670292"/>
    <lineage>
        <taxon>Bacteria</taxon>
        <taxon>Pseudomonadati</taxon>
        <taxon>Pseudomonadota</taxon>
        <taxon>Alphaproteobacteria</taxon>
        <taxon>Hyphomicrobiales</taxon>
        <taxon>Methylobacteriaceae</taxon>
        <taxon>Microvirga</taxon>
    </lineage>
</organism>
<gene>
    <name evidence="1" type="ORF">JKG68_13790</name>
</gene>
<protein>
    <submittedName>
        <fullName evidence="1">Uncharacterized protein</fullName>
    </submittedName>
</protein>